<dbReference type="OrthoDB" id="88014at2"/>
<dbReference type="AlphaFoldDB" id="A0A084K003"/>
<feature type="transmembrane region" description="Helical" evidence="6">
    <location>
        <begin position="12"/>
        <end position="33"/>
    </location>
</feature>
<evidence type="ECO:0000313" key="9">
    <source>
        <dbReference type="Proteomes" id="UP000028531"/>
    </source>
</evidence>
<dbReference type="Pfam" id="PF01943">
    <property type="entry name" value="Polysacc_synt"/>
    <property type="match status" value="1"/>
</dbReference>
<evidence type="ECO:0000256" key="4">
    <source>
        <dbReference type="ARBA" id="ARBA00022989"/>
    </source>
</evidence>
<comment type="caution">
    <text evidence="7">The sequence shown here is derived from an EMBL/GenBank/DDBJ whole genome shotgun (WGS) entry which is preliminary data.</text>
</comment>
<feature type="transmembrane region" description="Helical" evidence="6">
    <location>
        <begin position="39"/>
        <end position="60"/>
    </location>
</feature>
<feature type="transmembrane region" description="Helical" evidence="6">
    <location>
        <begin position="302"/>
        <end position="324"/>
    </location>
</feature>
<dbReference type="Proteomes" id="UP000239997">
    <property type="component" value="Unassembled WGS sequence"/>
</dbReference>
<keyword evidence="10" id="KW-1185">Reference proteome</keyword>
<feature type="transmembrane region" description="Helical" evidence="6">
    <location>
        <begin position="121"/>
        <end position="140"/>
    </location>
</feature>
<feature type="transmembrane region" description="Helical" evidence="6">
    <location>
        <begin position="330"/>
        <end position="348"/>
    </location>
</feature>
<protein>
    <submittedName>
        <fullName evidence="8">O-antigen/teichoic acid export membrane protein</fullName>
    </submittedName>
    <submittedName>
        <fullName evidence="7">Polysaccharide biosynthesis protein</fullName>
    </submittedName>
</protein>
<feature type="transmembrane region" description="Helical" evidence="6">
    <location>
        <begin position="423"/>
        <end position="440"/>
    </location>
</feature>
<evidence type="ECO:0000256" key="5">
    <source>
        <dbReference type="ARBA" id="ARBA00023136"/>
    </source>
</evidence>
<dbReference type="RefSeq" id="WP_036579269.1">
    <property type="nucleotide sequence ID" value="NZ_JPJI01000005.1"/>
</dbReference>
<keyword evidence="3 6" id="KW-0812">Transmembrane</keyword>
<name>A0A084K003_NONUL</name>
<dbReference type="InterPro" id="IPR002797">
    <property type="entry name" value="Polysacc_synth"/>
</dbReference>
<keyword evidence="5 6" id="KW-0472">Membrane</keyword>
<keyword evidence="4 6" id="KW-1133">Transmembrane helix</keyword>
<dbReference type="Proteomes" id="UP000028531">
    <property type="component" value="Unassembled WGS sequence"/>
</dbReference>
<feature type="transmembrane region" description="Helical" evidence="6">
    <location>
        <begin position="251"/>
        <end position="268"/>
    </location>
</feature>
<accession>A0A084K003</accession>
<feature type="transmembrane region" description="Helical" evidence="6">
    <location>
        <begin position="217"/>
        <end position="235"/>
    </location>
</feature>
<feature type="transmembrane region" description="Helical" evidence="6">
    <location>
        <begin position="446"/>
        <end position="465"/>
    </location>
</feature>
<evidence type="ECO:0000256" key="2">
    <source>
        <dbReference type="ARBA" id="ARBA00022475"/>
    </source>
</evidence>
<evidence type="ECO:0000256" key="6">
    <source>
        <dbReference type="SAM" id="Phobius"/>
    </source>
</evidence>
<evidence type="ECO:0000256" key="3">
    <source>
        <dbReference type="ARBA" id="ARBA00022692"/>
    </source>
</evidence>
<dbReference type="PANTHER" id="PTHR30250:SF11">
    <property type="entry name" value="O-ANTIGEN TRANSPORTER-RELATED"/>
    <property type="match status" value="1"/>
</dbReference>
<dbReference type="EMBL" id="PVNA01000003">
    <property type="protein sequence ID" value="PRX13426.1"/>
    <property type="molecule type" value="Genomic_DNA"/>
</dbReference>
<evidence type="ECO:0000256" key="1">
    <source>
        <dbReference type="ARBA" id="ARBA00004651"/>
    </source>
</evidence>
<feature type="transmembrane region" description="Helical" evidence="6">
    <location>
        <begin position="388"/>
        <end position="411"/>
    </location>
</feature>
<dbReference type="GO" id="GO:0005886">
    <property type="term" value="C:plasma membrane"/>
    <property type="evidence" value="ECO:0007669"/>
    <property type="project" value="UniProtKB-SubCell"/>
</dbReference>
<evidence type="ECO:0000313" key="8">
    <source>
        <dbReference type="EMBL" id="PRX13426.1"/>
    </source>
</evidence>
<dbReference type="InterPro" id="IPR050833">
    <property type="entry name" value="Poly_Biosynth_Transport"/>
</dbReference>
<proteinExistence type="predicted"/>
<organism evidence="7 9">
    <name type="scientific">Nonlabens ulvanivorans</name>
    <name type="common">Persicivirga ulvanivorans</name>
    <dbReference type="NCBI Taxonomy" id="906888"/>
    <lineage>
        <taxon>Bacteria</taxon>
        <taxon>Pseudomonadati</taxon>
        <taxon>Bacteroidota</taxon>
        <taxon>Flavobacteriia</taxon>
        <taxon>Flavobacteriales</taxon>
        <taxon>Flavobacteriaceae</taxon>
        <taxon>Nonlabens</taxon>
    </lineage>
</organism>
<evidence type="ECO:0000313" key="10">
    <source>
        <dbReference type="Proteomes" id="UP000239997"/>
    </source>
</evidence>
<keyword evidence="2" id="KW-1003">Cell membrane</keyword>
<evidence type="ECO:0000313" key="7">
    <source>
        <dbReference type="EMBL" id="KEZ94537.1"/>
    </source>
</evidence>
<feature type="transmembrane region" description="Helical" evidence="6">
    <location>
        <begin position="360"/>
        <end position="382"/>
    </location>
</feature>
<feature type="transmembrane region" description="Helical" evidence="6">
    <location>
        <begin position="80"/>
        <end position="101"/>
    </location>
</feature>
<reference evidence="7 9" key="1">
    <citation type="submission" date="2014-07" db="EMBL/GenBank/DDBJ databases">
        <title>Draft genome sequence of Nonlabens ulvanivorans, an ulvan degrading bacterium.</title>
        <authorList>
            <person name="Kopel M."/>
            <person name="Helbert W."/>
            <person name="Henrissat B."/>
            <person name="Doniger T."/>
            <person name="Banin E."/>
        </authorList>
    </citation>
    <scope>NUCLEOTIDE SEQUENCE [LARGE SCALE GENOMIC DNA]</scope>
    <source>
        <strain evidence="7 9">PLR</strain>
    </source>
</reference>
<feature type="transmembrane region" description="Helical" evidence="6">
    <location>
        <begin position="152"/>
        <end position="171"/>
    </location>
</feature>
<dbReference type="EMBL" id="JPJI01000005">
    <property type="protein sequence ID" value="KEZ94537.1"/>
    <property type="molecule type" value="Genomic_DNA"/>
</dbReference>
<sequence>MGIVIKQSGWNLAITAAGFVLGALNVLLLATTYLDDEYYGLWGYILSTAFLLFPLMSFGIHNTIVKFYSRYDDKKERDSFLTQMLLWPLIVIIPVFILIYIFYDPIRLYIANRNQITSDYVWSIAIIAVFQAYFEIFYAWTKVHMKTIGGNFLKEVFYRFGATIMLILLALDSITQVQFIYSLVLIYGLRAFIMKMVALKTYTPQWQLGTIKASKDLVNYSLLMIVAGSVGTALLDLDKFMINDYLIIDNISWYNVAVFIATVIAVPARGMAQIMHPLTAGHFNRGEMVEVEHLYKRSSLNLSIIAGFLVIIIVCNVNEFYELMRPEYRVGIPVVMLIAVVKFSESLLGSNNAILYNSDLYRVTLWLGLLLAVLAIVLNMWLIPLYGLMGAAISTCIAYVSYAFAKALYVYHKLNIHPWTARTSHSILLILIFIGIFYFWDFNWHPVANIFLKSVLLTISYILIVRKLKLSDEINGLLAKYLR</sequence>
<reference evidence="8 10" key="2">
    <citation type="submission" date="2018-03" db="EMBL/GenBank/DDBJ databases">
        <title>Genomic Encyclopedia of Archaeal and Bacterial Type Strains, Phase II (KMG-II): from individual species to whole genera.</title>
        <authorList>
            <person name="Goeker M."/>
        </authorList>
    </citation>
    <scope>NUCLEOTIDE SEQUENCE [LARGE SCALE GENOMIC DNA]</scope>
    <source>
        <strain evidence="8 10">DSM 22727</strain>
    </source>
</reference>
<gene>
    <name evidence="7" type="ORF">IL45_01240</name>
    <name evidence="8" type="ORF">LY02_01668</name>
</gene>
<comment type="subcellular location">
    <subcellularLocation>
        <location evidence="1">Cell membrane</location>
        <topology evidence="1">Multi-pass membrane protein</topology>
    </subcellularLocation>
</comment>
<dbReference type="PANTHER" id="PTHR30250">
    <property type="entry name" value="PST FAMILY PREDICTED COLANIC ACID TRANSPORTER"/>
    <property type="match status" value="1"/>
</dbReference>
<feature type="transmembrane region" description="Helical" evidence="6">
    <location>
        <begin position="177"/>
        <end position="197"/>
    </location>
</feature>